<proteinExistence type="predicted"/>
<keyword evidence="1" id="KW-0812">Transmembrane</keyword>
<sequence>MHGVMHANVPLRLARAAAFAVVCLTLASVAHWFAGGSAPEPRALLPGGLVVMAVTAALAGRERSPAAVTGLLLAAQAFLHQALGPADAAPVPLHPHHLDALPHDPGLGVGVGMIVAHTTAALVTGWWLSRGETALWSLLRALGAFAVRRLAALLLLLRREASPGAPAVRFRRPPAVLCSPRERVLRHAVVRRGPPVLPVL</sequence>
<dbReference type="Proteomes" id="UP001596496">
    <property type="component" value="Unassembled WGS sequence"/>
</dbReference>
<evidence type="ECO:0000313" key="3">
    <source>
        <dbReference type="Proteomes" id="UP001596496"/>
    </source>
</evidence>
<dbReference type="EMBL" id="JBHTCG010000004">
    <property type="protein sequence ID" value="MFC7382272.1"/>
    <property type="molecule type" value="Genomic_DNA"/>
</dbReference>
<keyword evidence="1" id="KW-1133">Transmembrane helix</keyword>
<keyword evidence="3" id="KW-1185">Reference proteome</keyword>
<reference evidence="3" key="1">
    <citation type="journal article" date="2019" name="Int. J. Syst. Evol. Microbiol.">
        <title>The Global Catalogue of Microorganisms (GCM) 10K type strain sequencing project: providing services to taxonomists for standard genome sequencing and annotation.</title>
        <authorList>
            <consortium name="The Broad Institute Genomics Platform"/>
            <consortium name="The Broad Institute Genome Sequencing Center for Infectious Disease"/>
            <person name="Wu L."/>
            <person name="Ma J."/>
        </authorList>
    </citation>
    <scope>NUCLEOTIDE SEQUENCE [LARGE SCALE GENOMIC DNA]</scope>
    <source>
        <strain evidence="3">CECT 7649</strain>
    </source>
</reference>
<evidence type="ECO:0000256" key="1">
    <source>
        <dbReference type="SAM" id="Phobius"/>
    </source>
</evidence>
<protein>
    <submittedName>
        <fullName evidence="2">MFS transporter</fullName>
    </submittedName>
</protein>
<comment type="caution">
    <text evidence="2">The sequence shown here is derived from an EMBL/GenBank/DDBJ whole genome shotgun (WGS) entry which is preliminary data.</text>
</comment>
<gene>
    <name evidence="2" type="ORF">ACFQSB_08665</name>
</gene>
<feature type="transmembrane region" description="Helical" evidence="1">
    <location>
        <begin position="12"/>
        <end position="31"/>
    </location>
</feature>
<organism evidence="2 3">
    <name type="scientific">Sphaerisporangium rhizosphaerae</name>
    <dbReference type="NCBI Taxonomy" id="2269375"/>
    <lineage>
        <taxon>Bacteria</taxon>
        <taxon>Bacillati</taxon>
        <taxon>Actinomycetota</taxon>
        <taxon>Actinomycetes</taxon>
        <taxon>Streptosporangiales</taxon>
        <taxon>Streptosporangiaceae</taxon>
        <taxon>Sphaerisporangium</taxon>
    </lineage>
</organism>
<accession>A0ABW2NZY4</accession>
<dbReference type="RefSeq" id="WP_380825471.1">
    <property type="nucleotide sequence ID" value="NZ_JBHTCG010000004.1"/>
</dbReference>
<keyword evidence="1" id="KW-0472">Membrane</keyword>
<evidence type="ECO:0000313" key="2">
    <source>
        <dbReference type="EMBL" id="MFC7382272.1"/>
    </source>
</evidence>
<feature type="transmembrane region" description="Helical" evidence="1">
    <location>
        <begin position="107"/>
        <end position="128"/>
    </location>
</feature>
<name>A0ABW2NZY4_9ACTN</name>